<dbReference type="EMBL" id="KV918945">
    <property type="protein sequence ID" value="OSX74486.1"/>
    <property type="molecule type" value="Genomic_DNA"/>
</dbReference>
<evidence type="ECO:0000313" key="2">
    <source>
        <dbReference type="EMBL" id="OSX74486.1"/>
    </source>
</evidence>
<reference evidence="2 3" key="1">
    <citation type="submission" date="2017-03" db="EMBL/GenBank/DDBJ databases">
        <title>WGS assembly of Porphyra umbilicalis.</title>
        <authorList>
            <person name="Brawley S.H."/>
            <person name="Blouin N.A."/>
            <person name="Ficko-Blean E."/>
            <person name="Wheeler G.L."/>
            <person name="Lohr M."/>
            <person name="Goodson H.V."/>
            <person name="Jenkins J.W."/>
            <person name="Blaby-Haas C.E."/>
            <person name="Helliwell K.E."/>
            <person name="Chan C."/>
            <person name="Marriage T."/>
            <person name="Bhattacharya D."/>
            <person name="Klein A.S."/>
            <person name="Badis Y."/>
            <person name="Brodie J."/>
            <person name="Cao Y."/>
            <person name="Collen J."/>
            <person name="Dittami S.M."/>
            <person name="Gachon C.M."/>
            <person name="Green B.R."/>
            <person name="Karpowicz S."/>
            <person name="Kim J.W."/>
            <person name="Kudahl U."/>
            <person name="Lin S."/>
            <person name="Michel G."/>
            <person name="Mittag M."/>
            <person name="Olson B.J."/>
            <person name="Pangilinan J."/>
            <person name="Peng Y."/>
            <person name="Qiu H."/>
            <person name="Shu S."/>
            <person name="Singer J.T."/>
            <person name="Smith A.G."/>
            <person name="Sprecher B.N."/>
            <person name="Wagner V."/>
            <person name="Wang W."/>
            <person name="Wang Z.-Y."/>
            <person name="Yan J."/>
            <person name="Yarish C."/>
            <person name="Zoeuner-Riek S."/>
            <person name="Zhuang Y."/>
            <person name="Zou Y."/>
            <person name="Lindquist E.A."/>
            <person name="Grimwood J."/>
            <person name="Barry K."/>
            <person name="Rokhsar D.S."/>
            <person name="Schmutz J."/>
            <person name="Stiller J.W."/>
            <person name="Grossman A.R."/>
            <person name="Prochnik S.E."/>
        </authorList>
    </citation>
    <scope>NUCLEOTIDE SEQUENCE [LARGE SCALE GENOMIC DNA]</scope>
    <source>
        <strain evidence="2">4086291</strain>
    </source>
</reference>
<organism evidence="2 3">
    <name type="scientific">Porphyra umbilicalis</name>
    <name type="common">Purple laver</name>
    <name type="synonym">Red alga</name>
    <dbReference type="NCBI Taxonomy" id="2786"/>
    <lineage>
        <taxon>Eukaryota</taxon>
        <taxon>Rhodophyta</taxon>
        <taxon>Bangiophyceae</taxon>
        <taxon>Bangiales</taxon>
        <taxon>Bangiaceae</taxon>
        <taxon>Porphyra</taxon>
    </lineage>
</organism>
<accession>A0A1X6P133</accession>
<proteinExistence type="predicted"/>
<name>A0A1X6P133_PORUM</name>
<dbReference type="AlphaFoldDB" id="A0A1X6P133"/>
<evidence type="ECO:0000313" key="3">
    <source>
        <dbReference type="Proteomes" id="UP000218209"/>
    </source>
</evidence>
<sequence>MTPVDLALLSSEQKGFVCSVRMLEGEMQGASLIGDQVKTALAELLPPAALFGPEITTLPYVRRELRKWLDSRGANLQQQSSHHFVMTLATSLNKDAEDRVVATQMASALVAESHRQGGGSSATTSPSPAARGDTASSGGDRTAHNIAMRFRDPSVKFSGNLGESWMEYVAEYQQVARDYDLSPSQCFQYLRNLLRGDATRFYLDKVQPYATSFTQAVDQVSVELCSGIPLELYLHGGSC</sequence>
<protein>
    <submittedName>
        <fullName evidence="2">Uncharacterized protein</fullName>
    </submittedName>
</protein>
<evidence type="ECO:0000256" key="1">
    <source>
        <dbReference type="SAM" id="MobiDB-lite"/>
    </source>
</evidence>
<dbReference type="Proteomes" id="UP000218209">
    <property type="component" value="Unassembled WGS sequence"/>
</dbReference>
<gene>
    <name evidence="2" type="ORF">BU14_0287s0005</name>
</gene>
<keyword evidence="3" id="KW-1185">Reference proteome</keyword>
<feature type="compositionally biased region" description="Low complexity" evidence="1">
    <location>
        <begin position="121"/>
        <end position="130"/>
    </location>
</feature>
<feature type="region of interest" description="Disordered" evidence="1">
    <location>
        <begin position="112"/>
        <end position="141"/>
    </location>
</feature>